<feature type="domain" description="Zn(2)-C6 fungal-type" evidence="7">
    <location>
        <begin position="33"/>
        <end position="62"/>
    </location>
</feature>
<evidence type="ECO:0000256" key="6">
    <source>
        <dbReference type="SAM" id="MobiDB-lite"/>
    </source>
</evidence>
<dbReference type="InterPro" id="IPR036864">
    <property type="entry name" value="Zn2-C6_fun-type_DNA-bd_sf"/>
</dbReference>
<keyword evidence="4" id="KW-0804">Transcription</keyword>
<dbReference type="OrthoDB" id="4060227at2759"/>
<keyword evidence="9" id="KW-1185">Reference proteome</keyword>
<dbReference type="eggNOG" id="ENOG502SKEK">
    <property type="taxonomic scope" value="Eukaryota"/>
</dbReference>
<dbReference type="GO" id="GO:0000981">
    <property type="term" value="F:DNA-binding transcription factor activity, RNA polymerase II-specific"/>
    <property type="evidence" value="ECO:0007669"/>
    <property type="project" value="InterPro"/>
</dbReference>
<dbReference type="SUPFAM" id="SSF57701">
    <property type="entry name" value="Zn2/Cys6 DNA-binding domain"/>
    <property type="match status" value="1"/>
</dbReference>
<proteinExistence type="predicted"/>
<dbReference type="PANTHER" id="PTHR31845">
    <property type="entry name" value="FINGER DOMAIN PROTEIN, PUTATIVE-RELATED"/>
    <property type="match status" value="1"/>
</dbReference>
<name>M7TL42_EUTLA</name>
<dbReference type="OMA" id="AMSCFRT"/>
<protein>
    <submittedName>
        <fullName evidence="8">Putative c6 zinc finger domain protein</fullName>
    </submittedName>
</protein>
<evidence type="ECO:0000256" key="3">
    <source>
        <dbReference type="ARBA" id="ARBA00023125"/>
    </source>
</evidence>
<dbReference type="PANTHER" id="PTHR31845:SF33">
    <property type="entry name" value="ZN(II)2CYS6 TRANSCRIPTION FACTOR (EUROFUNG)"/>
    <property type="match status" value="1"/>
</dbReference>
<evidence type="ECO:0000313" key="9">
    <source>
        <dbReference type="Proteomes" id="UP000012174"/>
    </source>
</evidence>
<dbReference type="HOGENOM" id="CLU_028616_1_0_1"/>
<dbReference type="Gene3D" id="4.10.240.10">
    <property type="entry name" value="Zn(2)-C6 fungal-type DNA-binding domain"/>
    <property type="match status" value="1"/>
</dbReference>
<evidence type="ECO:0000256" key="2">
    <source>
        <dbReference type="ARBA" id="ARBA00023015"/>
    </source>
</evidence>
<keyword evidence="2" id="KW-0805">Transcription regulation</keyword>
<feature type="compositionally biased region" description="Polar residues" evidence="6">
    <location>
        <begin position="1"/>
        <end position="10"/>
    </location>
</feature>
<gene>
    <name evidence="8" type="ORF">UCREL1_5533</name>
</gene>
<evidence type="ECO:0000313" key="8">
    <source>
        <dbReference type="EMBL" id="EMR67465.1"/>
    </source>
</evidence>
<sequence length="658" mass="73687">MEDTASLAQDITTTTPSPQTATSIPTIRRIPKACGSCRYSKLRCDGQRPCARCGKLGKDCVYVTRPPDPVEERFERLETEILHLRDQVAYLQTQQKESSHTQGSYIPVNAAGGYGHVASGSPPLENASFSQVSPSINRNSATSTIFLPSEGRKRKRTQIELRQDSSSDFITKGLMSISQARGFWDSFFRGCDRFVPVFDPSYDTFESVRLRSSFLFNAICTVGCPVSGTDTQLPHALNFELKKQLNQVVITHETASLEAIQALLVIACYSPERSLVLSFATRLALDLYLPNAFNELTASLMATNPALQVDKAHLVRCSRTWFQLVVLENMLQVDAGKLPAFAAKGSAHRCRVLLQQPETTPLDLRLLSQVELNYLRTKIHDALEQQDGGSDDDILDEIRDARIDIDLWFSEWKAYMESSLIPVAERPMFLVNLRIQKHWCEAMFYFRALKCLGIENIDAMSPAGRQLLAMAKASLKAHLATTLEEPGYYLESIRFAMDFVWAKCAFCFLLVLKLTRLLPESDQDNYRLLEDGNKLYQQLSNAGTCPGSSNSRVYVQVLGMSLEKYGRALRQHQQSQSEQPTNTTCFWESSDANVELQSFVPEQFVFEWSFPGLTLFSSPTAWQEFFDGKANVYLNVSTYGTLKGSVGSVSDGSAFKTC</sequence>
<dbReference type="PROSITE" id="PS50048">
    <property type="entry name" value="ZN2_CY6_FUNGAL_2"/>
    <property type="match status" value="1"/>
</dbReference>
<dbReference type="GO" id="GO:0008270">
    <property type="term" value="F:zinc ion binding"/>
    <property type="evidence" value="ECO:0007669"/>
    <property type="project" value="InterPro"/>
</dbReference>
<dbReference type="SMART" id="SM00066">
    <property type="entry name" value="GAL4"/>
    <property type="match status" value="1"/>
</dbReference>
<evidence type="ECO:0000256" key="5">
    <source>
        <dbReference type="ARBA" id="ARBA00023242"/>
    </source>
</evidence>
<comment type="subcellular location">
    <subcellularLocation>
        <location evidence="1">Nucleus</location>
    </subcellularLocation>
</comment>
<dbReference type="InterPro" id="IPR001138">
    <property type="entry name" value="Zn2Cys6_DnaBD"/>
</dbReference>
<reference evidence="9" key="1">
    <citation type="journal article" date="2013" name="Genome Announc.">
        <title>Draft genome sequence of the grapevine dieback fungus Eutypa lata UCR-EL1.</title>
        <authorList>
            <person name="Blanco-Ulate B."/>
            <person name="Rolshausen P.E."/>
            <person name="Cantu D."/>
        </authorList>
    </citation>
    <scope>NUCLEOTIDE SEQUENCE [LARGE SCALE GENOMIC DNA]</scope>
    <source>
        <strain evidence="9">UCR-EL1</strain>
    </source>
</reference>
<dbReference type="AlphaFoldDB" id="M7TL42"/>
<dbReference type="EMBL" id="KB706427">
    <property type="protein sequence ID" value="EMR67465.1"/>
    <property type="molecule type" value="Genomic_DNA"/>
</dbReference>
<dbReference type="InterPro" id="IPR051089">
    <property type="entry name" value="prtT"/>
</dbReference>
<dbReference type="GO" id="GO:0005634">
    <property type="term" value="C:nucleus"/>
    <property type="evidence" value="ECO:0007669"/>
    <property type="project" value="UniProtKB-SubCell"/>
</dbReference>
<keyword evidence="5" id="KW-0539">Nucleus</keyword>
<feature type="compositionally biased region" description="Low complexity" evidence="6">
    <location>
        <begin position="11"/>
        <end position="22"/>
    </location>
</feature>
<evidence type="ECO:0000256" key="4">
    <source>
        <dbReference type="ARBA" id="ARBA00023163"/>
    </source>
</evidence>
<dbReference type="STRING" id="1287681.M7TL42"/>
<keyword evidence="3" id="KW-0238">DNA-binding</keyword>
<organism evidence="8 9">
    <name type="scientific">Eutypa lata (strain UCR-EL1)</name>
    <name type="common">Grapevine dieback disease fungus</name>
    <name type="synonym">Eutypa armeniacae</name>
    <dbReference type="NCBI Taxonomy" id="1287681"/>
    <lineage>
        <taxon>Eukaryota</taxon>
        <taxon>Fungi</taxon>
        <taxon>Dikarya</taxon>
        <taxon>Ascomycota</taxon>
        <taxon>Pezizomycotina</taxon>
        <taxon>Sordariomycetes</taxon>
        <taxon>Xylariomycetidae</taxon>
        <taxon>Xylariales</taxon>
        <taxon>Diatrypaceae</taxon>
        <taxon>Eutypa</taxon>
    </lineage>
</organism>
<accession>M7TL42</accession>
<dbReference type="PROSITE" id="PS00463">
    <property type="entry name" value="ZN2_CY6_FUNGAL_1"/>
    <property type="match status" value="1"/>
</dbReference>
<feature type="region of interest" description="Disordered" evidence="6">
    <location>
        <begin position="1"/>
        <end position="22"/>
    </location>
</feature>
<evidence type="ECO:0000256" key="1">
    <source>
        <dbReference type="ARBA" id="ARBA00004123"/>
    </source>
</evidence>
<evidence type="ECO:0000259" key="7">
    <source>
        <dbReference type="PROSITE" id="PS50048"/>
    </source>
</evidence>
<dbReference type="KEGG" id="ela:UCREL1_5533"/>
<dbReference type="Pfam" id="PF00172">
    <property type="entry name" value="Zn_clus"/>
    <property type="match status" value="1"/>
</dbReference>
<dbReference type="CDD" id="cd12148">
    <property type="entry name" value="fungal_TF_MHR"/>
    <property type="match status" value="1"/>
</dbReference>
<dbReference type="CDD" id="cd00067">
    <property type="entry name" value="GAL4"/>
    <property type="match status" value="1"/>
</dbReference>
<dbReference type="Proteomes" id="UP000012174">
    <property type="component" value="Unassembled WGS sequence"/>
</dbReference>
<dbReference type="GO" id="GO:0000976">
    <property type="term" value="F:transcription cis-regulatory region binding"/>
    <property type="evidence" value="ECO:0007669"/>
    <property type="project" value="TreeGrafter"/>
</dbReference>